<feature type="region of interest" description="Disordered" evidence="1">
    <location>
        <begin position="1"/>
        <end position="138"/>
    </location>
</feature>
<feature type="compositionally biased region" description="Basic and acidic residues" evidence="1">
    <location>
        <begin position="1"/>
        <end position="11"/>
    </location>
</feature>
<accession>A0AAD8FN06</accession>
<reference evidence="2" key="1">
    <citation type="journal article" date="2023" name="PLoS Negl. Trop. Dis.">
        <title>A genome sequence for Biomphalaria pfeifferi, the major vector snail for the human-infecting parasite Schistosoma mansoni.</title>
        <authorList>
            <person name="Bu L."/>
            <person name="Lu L."/>
            <person name="Laidemitt M.R."/>
            <person name="Zhang S.M."/>
            <person name="Mutuku M."/>
            <person name="Mkoji G."/>
            <person name="Steinauer M."/>
            <person name="Loker E.S."/>
        </authorList>
    </citation>
    <scope>NUCLEOTIDE SEQUENCE</scope>
    <source>
        <strain evidence="2">KasaAsao</strain>
    </source>
</reference>
<dbReference type="Proteomes" id="UP001233172">
    <property type="component" value="Unassembled WGS sequence"/>
</dbReference>
<organism evidence="2 3">
    <name type="scientific">Biomphalaria pfeifferi</name>
    <name type="common">Bloodfluke planorb</name>
    <name type="synonym">Freshwater snail</name>
    <dbReference type="NCBI Taxonomy" id="112525"/>
    <lineage>
        <taxon>Eukaryota</taxon>
        <taxon>Metazoa</taxon>
        <taxon>Spiralia</taxon>
        <taxon>Lophotrochozoa</taxon>
        <taxon>Mollusca</taxon>
        <taxon>Gastropoda</taxon>
        <taxon>Heterobranchia</taxon>
        <taxon>Euthyneura</taxon>
        <taxon>Panpulmonata</taxon>
        <taxon>Hygrophila</taxon>
        <taxon>Lymnaeoidea</taxon>
        <taxon>Planorbidae</taxon>
        <taxon>Biomphalaria</taxon>
    </lineage>
</organism>
<keyword evidence="3" id="KW-1185">Reference proteome</keyword>
<gene>
    <name evidence="2" type="ORF">Bpfe_001548</name>
</gene>
<proteinExistence type="predicted"/>
<evidence type="ECO:0000313" key="2">
    <source>
        <dbReference type="EMBL" id="KAK0069366.1"/>
    </source>
</evidence>
<evidence type="ECO:0000256" key="1">
    <source>
        <dbReference type="SAM" id="MobiDB-lite"/>
    </source>
</evidence>
<name>A0AAD8FN06_BIOPF</name>
<feature type="non-terminal residue" evidence="2">
    <location>
        <position position="138"/>
    </location>
</feature>
<dbReference type="AlphaFoldDB" id="A0AAD8FN06"/>
<sequence length="138" mass="15585">KQEVKVTKPENDYDYVTTGRGKPTARPASEADTPKKAPINPRERETSQPSHDSTKTRSNVYESQGRQGLVNIGFNSHDKQNETSTDDNLNDKFRFSGVDQDSDASSPRLYNREDRTQRRRSRNNEAAVTTPNPDGVFL</sequence>
<evidence type="ECO:0000313" key="3">
    <source>
        <dbReference type="Proteomes" id="UP001233172"/>
    </source>
</evidence>
<comment type="caution">
    <text evidence="2">The sequence shown here is derived from an EMBL/GenBank/DDBJ whole genome shotgun (WGS) entry which is preliminary data.</text>
</comment>
<protein>
    <submittedName>
        <fullName evidence="2">Uncharacterized protein</fullName>
    </submittedName>
</protein>
<reference evidence="2" key="2">
    <citation type="submission" date="2023-04" db="EMBL/GenBank/DDBJ databases">
        <authorList>
            <person name="Bu L."/>
            <person name="Lu L."/>
            <person name="Laidemitt M.R."/>
            <person name="Zhang S.M."/>
            <person name="Mutuku M."/>
            <person name="Mkoji G."/>
            <person name="Steinauer M."/>
            <person name="Loker E.S."/>
        </authorList>
    </citation>
    <scope>NUCLEOTIDE SEQUENCE</scope>
    <source>
        <strain evidence="2">KasaAsao</strain>
        <tissue evidence="2">Whole Snail</tissue>
    </source>
</reference>
<dbReference type="EMBL" id="JASAOG010000003">
    <property type="protein sequence ID" value="KAK0069366.1"/>
    <property type="molecule type" value="Genomic_DNA"/>
</dbReference>
<feature type="compositionally biased region" description="Polar residues" evidence="1">
    <location>
        <begin position="47"/>
        <end position="66"/>
    </location>
</feature>